<comment type="similarity">
    <text evidence="4 12">Belongs to the cytochrome P450 family.</text>
</comment>
<keyword evidence="10 12" id="KW-0408">Iron</keyword>
<keyword evidence="13" id="KW-1133">Transmembrane helix</keyword>
<dbReference type="GO" id="GO:0020037">
    <property type="term" value="F:heme binding"/>
    <property type="evidence" value="ECO:0007669"/>
    <property type="project" value="InterPro"/>
</dbReference>
<evidence type="ECO:0000256" key="3">
    <source>
        <dbReference type="ARBA" id="ARBA00004586"/>
    </source>
</evidence>
<evidence type="ECO:0000256" key="1">
    <source>
        <dbReference type="ARBA" id="ARBA00001971"/>
    </source>
</evidence>
<gene>
    <name evidence="14" type="ORF">AFUS01_LOCUS37004</name>
</gene>
<keyword evidence="15" id="KW-1185">Reference proteome</keyword>
<proteinExistence type="inferred from homology"/>
<evidence type="ECO:0000313" key="15">
    <source>
        <dbReference type="Proteomes" id="UP000708208"/>
    </source>
</evidence>
<feature type="transmembrane region" description="Helical" evidence="13">
    <location>
        <begin position="12"/>
        <end position="33"/>
    </location>
</feature>
<dbReference type="PROSITE" id="PS00086">
    <property type="entry name" value="CYTOCHROME_P450"/>
    <property type="match status" value="1"/>
</dbReference>
<keyword evidence="5 12" id="KW-0349">Heme</keyword>
<dbReference type="CDD" id="cd20628">
    <property type="entry name" value="CYP4"/>
    <property type="match status" value="1"/>
</dbReference>
<dbReference type="PANTHER" id="PTHR24291:SF189">
    <property type="entry name" value="CYTOCHROME P450 4C3-RELATED"/>
    <property type="match status" value="1"/>
</dbReference>
<evidence type="ECO:0000256" key="13">
    <source>
        <dbReference type="SAM" id="Phobius"/>
    </source>
</evidence>
<name>A0A8J2L7C0_9HEXA</name>
<evidence type="ECO:0008006" key="16">
    <source>
        <dbReference type="Google" id="ProtNLM"/>
    </source>
</evidence>
<dbReference type="InterPro" id="IPR017972">
    <property type="entry name" value="Cyt_P450_CS"/>
</dbReference>
<dbReference type="GO" id="GO:0005506">
    <property type="term" value="F:iron ion binding"/>
    <property type="evidence" value="ECO:0007669"/>
    <property type="project" value="InterPro"/>
</dbReference>
<keyword evidence="6 12" id="KW-0479">Metal-binding</keyword>
<keyword evidence="11 13" id="KW-0472">Membrane</keyword>
<dbReference type="PANTHER" id="PTHR24291">
    <property type="entry name" value="CYTOCHROME P450 FAMILY 4"/>
    <property type="match status" value="1"/>
</dbReference>
<evidence type="ECO:0000256" key="11">
    <source>
        <dbReference type="ARBA" id="ARBA00023136"/>
    </source>
</evidence>
<evidence type="ECO:0000256" key="12">
    <source>
        <dbReference type="RuleBase" id="RU000461"/>
    </source>
</evidence>
<evidence type="ECO:0000256" key="2">
    <source>
        <dbReference type="ARBA" id="ARBA00004524"/>
    </source>
</evidence>
<evidence type="ECO:0000256" key="6">
    <source>
        <dbReference type="ARBA" id="ARBA00022723"/>
    </source>
</evidence>
<accession>A0A8J2L7C0</accession>
<dbReference type="InterPro" id="IPR050196">
    <property type="entry name" value="Cytochrome_P450_Monoox"/>
</dbReference>
<dbReference type="InterPro" id="IPR001128">
    <property type="entry name" value="Cyt_P450"/>
</dbReference>
<evidence type="ECO:0000256" key="5">
    <source>
        <dbReference type="ARBA" id="ARBA00022617"/>
    </source>
</evidence>
<dbReference type="Pfam" id="PF00067">
    <property type="entry name" value="p450"/>
    <property type="match status" value="1"/>
</dbReference>
<evidence type="ECO:0000256" key="7">
    <source>
        <dbReference type="ARBA" id="ARBA00022824"/>
    </source>
</evidence>
<comment type="cofactor">
    <cofactor evidence="1">
        <name>heme</name>
        <dbReference type="ChEBI" id="CHEBI:30413"/>
    </cofactor>
</comment>
<evidence type="ECO:0000256" key="9">
    <source>
        <dbReference type="ARBA" id="ARBA00023002"/>
    </source>
</evidence>
<dbReference type="GO" id="GO:0005789">
    <property type="term" value="C:endoplasmic reticulum membrane"/>
    <property type="evidence" value="ECO:0007669"/>
    <property type="project" value="UniProtKB-SubCell"/>
</dbReference>
<keyword evidence="9 12" id="KW-0560">Oxidoreductase</keyword>
<keyword evidence="12" id="KW-0503">Monooxygenase</keyword>
<reference evidence="14" key="1">
    <citation type="submission" date="2021-06" db="EMBL/GenBank/DDBJ databases">
        <authorList>
            <person name="Hodson N. C."/>
            <person name="Mongue J. A."/>
            <person name="Jaron S. K."/>
        </authorList>
    </citation>
    <scope>NUCLEOTIDE SEQUENCE</scope>
</reference>
<evidence type="ECO:0000256" key="4">
    <source>
        <dbReference type="ARBA" id="ARBA00010617"/>
    </source>
</evidence>
<organism evidence="14 15">
    <name type="scientific">Allacma fusca</name>
    <dbReference type="NCBI Taxonomy" id="39272"/>
    <lineage>
        <taxon>Eukaryota</taxon>
        <taxon>Metazoa</taxon>
        <taxon>Ecdysozoa</taxon>
        <taxon>Arthropoda</taxon>
        <taxon>Hexapoda</taxon>
        <taxon>Collembola</taxon>
        <taxon>Symphypleona</taxon>
        <taxon>Sminthuridae</taxon>
        <taxon>Allacma</taxon>
    </lineage>
</organism>
<dbReference type="GO" id="GO:0004497">
    <property type="term" value="F:monooxygenase activity"/>
    <property type="evidence" value="ECO:0007669"/>
    <property type="project" value="UniProtKB-KW"/>
</dbReference>
<dbReference type="OrthoDB" id="1470350at2759"/>
<evidence type="ECO:0000313" key="14">
    <source>
        <dbReference type="EMBL" id="CAG7826987.1"/>
    </source>
</evidence>
<keyword evidence="13" id="KW-0812">Transmembrane</keyword>
<keyword evidence="8" id="KW-0492">Microsome</keyword>
<dbReference type="Proteomes" id="UP000708208">
    <property type="component" value="Unassembled WGS sequence"/>
</dbReference>
<comment type="caution">
    <text evidence="14">The sequence shown here is derived from an EMBL/GenBank/DDBJ whole genome shotgun (WGS) entry which is preliminary data.</text>
</comment>
<dbReference type="EMBL" id="CAJVCH010541878">
    <property type="protein sequence ID" value="CAG7826987.1"/>
    <property type="molecule type" value="Genomic_DNA"/>
</dbReference>
<protein>
    <recommendedName>
        <fullName evidence="16">Cytochrome P450</fullName>
    </recommendedName>
</protein>
<comment type="subcellular location">
    <subcellularLocation>
        <location evidence="3">Endoplasmic reticulum membrane</location>
    </subcellularLocation>
    <subcellularLocation>
        <location evidence="2">Microsome membrane</location>
    </subcellularLocation>
</comment>
<evidence type="ECO:0000256" key="8">
    <source>
        <dbReference type="ARBA" id="ARBA00022848"/>
    </source>
</evidence>
<dbReference type="AlphaFoldDB" id="A0A8J2L7C0"/>
<evidence type="ECO:0000256" key="10">
    <source>
        <dbReference type="ARBA" id="ARBA00023004"/>
    </source>
</evidence>
<sequence>MSGNNFPEILDFFNWAWVVTTGLVAILYWAVFVHESRLDRMLKKFPGYKDYPVVGHTYMFFNPEDTMTVIEGWLKKYGKRCRVYFGSSLKTLVLSSPADFEKVATAPELINKSLFYDQMKDWLGDGLLISRGEKWYKHRKLLTPAFHFKILENFQPIFDDNSKVLVNVLKKLEGKECEIHGIINRCTLDVICETAMGKKINSLLDENNPFLRATLRESELIWMRWTKPWLQNTIIWNYLSKFGKEEKANRKILHSFTAEVIKDRKEKFSSAKASQFLQSNSDDDESGYFGAKKRFAFLDLLLNIQATGEYEMTDEDIQAETNTFMFEGHDTTAAAISWAIYLLGLHPSHQAVVHEELDVVFGDDKTRQVESTDFPKLKYLEMCIKEALRLYPIVPFFTRAVLKDFKLDEDSIIPKGAIVAFSTYAANRDPDNFPEPEEYRPERFSLENTLKRHPYAYIPFSAGSRNCIGQKFAMGEMKTILANIFRNFQVQSLDTPDKVKAVAELILRSKNGIRTKFKLR</sequence>
<dbReference type="GO" id="GO:0016705">
    <property type="term" value="F:oxidoreductase activity, acting on paired donors, with incorporation or reduction of molecular oxygen"/>
    <property type="evidence" value="ECO:0007669"/>
    <property type="project" value="InterPro"/>
</dbReference>
<keyword evidence="7" id="KW-0256">Endoplasmic reticulum</keyword>